<keyword evidence="2" id="KW-1133">Transmembrane helix</keyword>
<evidence type="ECO:0000256" key="1">
    <source>
        <dbReference type="SAM" id="MobiDB-lite"/>
    </source>
</evidence>
<sequence length="353" mass="36910">MTHPSGVVPEGEVREDDAVTDPSHQPPAGTGARRRNVIVLLVLVLLGLVAVVTALVVGGDEETTPGTDARESAPSSQPAETPPGALDPAAQQTWRTAFDNGDLAALRTWFDANTGPTVPISGEVPGREVRSQADADSLAGHVVTSRITVDCDCVLRDFVLVGADLWIDGGEVRVQDAVLDGQNTVDLTGAVNVRGGADVTFSRTEIVRHHDGIRAYGESLTAEYVYIHQVAGPNPERHHQDGIQTIAGVSIVERSFIDMAGANTSAMLVKPDGGPIPLARVNDTLLMGGQHTISVHDGPRGAPQLVEFEGILVAPGYGRALASIWDFSGEISAEPARVAGSGATVELVDGARL</sequence>
<gene>
    <name evidence="3" type="ORF">SAMN05216574_10210</name>
</gene>
<protein>
    <submittedName>
        <fullName evidence="3">Uncharacterized protein</fullName>
    </submittedName>
</protein>
<evidence type="ECO:0000313" key="4">
    <source>
        <dbReference type="Proteomes" id="UP000198589"/>
    </source>
</evidence>
<organism evidence="3 4">
    <name type="scientific">Blastococcus tunisiensis</name>
    <dbReference type="NCBI Taxonomy" id="1798228"/>
    <lineage>
        <taxon>Bacteria</taxon>
        <taxon>Bacillati</taxon>
        <taxon>Actinomycetota</taxon>
        <taxon>Actinomycetes</taxon>
        <taxon>Geodermatophilales</taxon>
        <taxon>Geodermatophilaceae</taxon>
        <taxon>Blastococcus</taxon>
    </lineage>
</organism>
<feature type="transmembrane region" description="Helical" evidence="2">
    <location>
        <begin position="37"/>
        <end position="57"/>
    </location>
</feature>
<feature type="region of interest" description="Disordered" evidence="1">
    <location>
        <begin position="60"/>
        <end position="87"/>
    </location>
</feature>
<dbReference type="RefSeq" id="WP_139228744.1">
    <property type="nucleotide sequence ID" value="NZ_FOND01000002.1"/>
</dbReference>
<dbReference type="Proteomes" id="UP000198589">
    <property type="component" value="Unassembled WGS sequence"/>
</dbReference>
<dbReference type="EMBL" id="FOND01000002">
    <property type="protein sequence ID" value="SFE04369.1"/>
    <property type="molecule type" value="Genomic_DNA"/>
</dbReference>
<keyword evidence="4" id="KW-1185">Reference proteome</keyword>
<name>A0A1I1XAH3_9ACTN</name>
<dbReference type="OrthoDB" id="505641at2"/>
<accession>A0A1I1XAH3</accession>
<keyword evidence="2" id="KW-0472">Membrane</keyword>
<feature type="region of interest" description="Disordered" evidence="1">
    <location>
        <begin position="1"/>
        <end position="31"/>
    </location>
</feature>
<evidence type="ECO:0000256" key="2">
    <source>
        <dbReference type="SAM" id="Phobius"/>
    </source>
</evidence>
<reference evidence="4" key="1">
    <citation type="submission" date="2016-10" db="EMBL/GenBank/DDBJ databases">
        <authorList>
            <person name="Varghese N."/>
            <person name="Submissions S."/>
        </authorList>
    </citation>
    <scope>NUCLEOTIDE SEQUENCE [LARGE SCALE GENOMIC DNA]</scope>
    <source>
        <strain evidence="4">DSM 46838</strain>
    </source>
</reference>
<proteinExistence type="predicted"/>
<evidence type="ECO:0000313" key="3">
    <source>
        <dbReference type="EMBL" id="SFE04369.1"/>
    </source>
</evidence>
<dbReference type="AlphaFoldDB" id="A0A1I1XAH3"/>
<keyword evidence="2" id="KW-0812">Transmembrane</keyword>